<keyword evidence="3" id="KW-1185">Reference proteome</keyword>
<evidence type="ECO:0000313" key="2">
    <source>
        <dbReference type="EMBL" id="ASZ72390.1"/>
    </source>
</evidence>
<evidence type="ECO:0000256" key="1">
    <source>
        <dbReference type="SAM" id="MobiDB-lite"/>
    </source>
</evidence>
<gene>
    <name evidence="2" type="ORF">vBPaeME217_00006</name>
</gene>
<name>A0A2K8I0R1_9CAUD</name>
<dbReference type="Proteomes" id="UP000240402">
    <property type="component" value="Segment"/>
</dbReference>
<feature type="region of interest" description="Disordered" evidence="1">
    <location>
        <begin position="114"/>
        <end position="140"/>
    </location>
</feature>
<accession>A0A2K8I0R1</accession>
<organism evidence="2 3">
    <name type="scientific">Pseudomonas phage vB_PaeM_E217</name>
    <dbReference type="NCBI Taxonomy" id="2034346"/>
    <lineage>
        <taxon>Viruses</taxon>
        <taxon>Duplodnaviria</taxon>
        <taxon>Heunggongvirae</taxon>
        <taxon>Uroviricota</taxon>
        <taxon>Caudoviricetes</taxon>
        <taxon>Lindbergviridae</taxon>
        <taxon>Pbunavirus</taxon>
        <taxon>Pbunavirus E217</taxon>
    </lineage>
</organism>
<dbReference type="EMBL" id="MF490240">
    <property type="protein sequence ID" value="ASZ72390.1"/>
    <property type="molecule type" value="Genomic_DNA"/>
</dbReference>
<evidence type="ECO:0000313" key="3">
    <source>
        <dbReference type="Proteomes" id="UP000240402"/>
    </source>
</evidence>
<protein>
    <submittedName>
        <fullName evidence="2">Uncharacterized protein</fullName>
    </submittedName>
</protein>
<sequence>MIERHVVDAEVVERIRSLRMRFNVLDETLQRAVDMAMLSHQKSLQDLRNYEAQLWDALNARYGLSVEKTYDLRFEGDEAVLVEVPPGDGQGDDFIVESEAEALAAGQEAWESARPLHRHSAPGTIPSKTRSPERSGLFCV</sequence>
<reference evidence="2 3" key="1">
    <citation type="submission" date="2017-07" db="EMBL/GenBank/DDBJ databases">
        <title>Use of a Phage Cocktail against Pseudomonas aeruginosa Infections.</title>
        <authorList>
            <person name="Forti F."/>
            <person name="Roach D."/>
            <person name="Cafora M."/>
            <person name="Pasini M."/>
            <person name="Horner D.S."/>
            <person name="Briani F."/>
            <person name="Debarbieux L."/>
            <person name="Ghisotti D."/>
        </authorList>
    </citation>
    <scope>NUCLEOTIDE SEQUENCE [LARGE SCALE GENOMIC DNA]</scope>
</reference>
<proteinExistence type="predicted"/>